<evidence type="ECO:0000313" key="9">
    <source>
        <dbReference type="EMBL" id="PIK44428.1"/>
    </source>
</evidence>
<keyword evidence="5" id="KW-0508">mRNA splicing</keyword>
<keyword evidence="10" id="KW-1185">Reference proteome</keyword>
<dbReference type="GO" id="GO:0008380">
    <property type="term" value="P:RNA splicing"/>
    <property type="evidence" value="ECO:0007669"/>
    <property type="project" value="UniProtKB-KW"/>
</dbReference>
<dbReference type="InterPro" id="IPR047489">
    <property type="entry name" value="SRRM3_cwf21"/>
</dbReference>
<evidence type="ECO:0000256" key="1">
    <source>
        <dbReference type="ARBA" id="ARBA00004123"/>
    </source>
</evidence>
<dbReference type="SMART" id="SM01115">
    <property type="entry name" value="cwf21"/>
    <property type="match status" value="1"/>
</dbReference>
<organism evidence="9 10">
    <name type="scientific">Stichopus japonicus</name>
    <name type="common">Sea cucumber</name>
    <dbReference type="NCBI Taxonomy" id="307972"/>
    <lineage>
        <taxon>Eukaryota</taxon>
        <taxon>Metazoa</taxon>
        <taxon>Echinodermata</taxon>
        <taxon>Eleutherozoa</taxon>
        <taxon>Echinozoa</taxon>
        <taxon>Holothuroidea</taxon>
        <taxon>Aspidochirotacea</taxon>
        <taxon>Aspidochirotida</taxon>
        <taxon>Stichopodidae</taxon>
        <taxon>Apostichopus</taxon>
    </lineage>
</organism>
<dbReference type="GO" id="GO:0006397">
    <property type="term" value="P:mRNA processing"/>
    <property type="evidence" value="ECO:0007669"/>
    <property type="project" value="UniProtKB-KW"/>
</dbReference>
<feature type="region of interest" description="Disordered" evidence="7">
    <location>
        <begin position="101"/>
        <end position="130"/>
    </location>
</feature>
<evidence type="ECO:0000256" key="5">
    <source>
        <dbReference type="ARBA" id="ARBA00023187"/>
    </source>
</evidence>
<dbReference type="Gene3D" id="6.10.140.420">
    <property type="match status" value="1"/>
</dbReference>
<evidence type="ECO:0000256" key="7">
    <source>
        <dbReference type="SAM" id="MobiDB-lite"/>
    </source>
</evidence>
<evidence type="ECO:0000256" key="6">
    <source>
        <dbReference type="ARBA" id="ARBA00023242"/>
    </source>
</evidence>
<reference evidence="9 10" key="1">
    <citation type="journal article" date="2017" name="PLoS Biol.">
        <title>The sea cucumber genome provides insights into morphological evolution and visceral regeneration.</title>
        <authorList>
            <person name="Zhang X."/>
            <person name="Sun L."/>
            <person name="Yuan J."/>
            <person name="Sun Y."/>
            <person name="Gao Y."/>
            <person name="Zhang L."/>
            <person name="Li S."/>
            <person name="Dai H."/>
            <person name="Hamel J.F."/>
            <person name="Liu C."/>
            <person name="Yu Y."/>
            <person name="Liu S."/>
            <person name="Lin W."/>
            <person name="Guo K."/>
            <person name="Jin S."/>
            <person name="Xu P."/>
            <person name="Storey K.B."/>
            <person name="Huan P."/>
            <person name="Zhang T."/>
            <person name="Zhou Y."/>
            <person name="Zhang J."/>
            <person name="Lin C."/>
            <person name="Li X."/>
            <person name="Xing L."/>
            <person name="Huo D."/>
            <person name="Sun M."/>
            <person name="Wang L."/>
            <person name="Mercier A."/>
            <person name="Li F."/>
            <person name="Yang H."/>
            <person name="Xiang J."/>
        </authorList>
    </citation>
    <scope>NUCLEOTIDE SEQUENCE [LARGE SCALE GENOMIC DNA]</scope>
    <source>
        <strain evidence="9">Shaxun</strain>
        <tissue evidence="9">Muscle</tissue>
    </source>
</reference>
<dbReference type="InterPro" id="IPR051372">
    <property type="entry name" value="CWC21"/>
</dbReference>
<evidence type="ECO:0000313" key="10">
    <source>
        <dbReference type="Proteomes" id="UP000230750"/>
    </source>
</evidence>
<evidence type="ECO:0000259" key="8">
    <source>
        <dbReference type="SMART" id="SM01115"/>
    </source>
</evidence>
<dbReference type="STRING" id="307972.A0A2G8K8T5"/>
<evidence type="ECO:0000256" key="4">
    <source>
        <dbReference type="ARBA" id="ARBA00022728"/>
    </source>
</evidence>
<feature type="domain" description="CWF21" evidence="8">
    <location>
        <begin position="57"/>
        <end position="102"/>
    </location>
</feature>
<dbReference type="AlphaFoldDB" id="A0A2G8K8T5"/>
<dbReference type="OrthoDB" id="10267305at2759"/>
<keyword evidence="4" id="KW-0747">Spliceosome</keyword>
<dbReference type="InterPro" id="IPR013170">
    <property type="entry name" value="mRNA_splic_Cwf21_dom"/>
</dbReference>
<dbReference type="Pfam" id="PF08312">
    <property type="entry name" value="cwf21"/>
    <property type="match status" value="1"/>
</dbReference>
<evidence type="ECO:0000256" key="2">
    <source>
        <dbReference type="ARBA" id="ARBA00005954"/>
    </source>
</evidence>
<dbReference type="PANTHER" id="PTHR36562:SF5">
    <property type="entry name" value="SERINE_ARGININE REPETITIVE MATRIX 2"/>
    <property type="match status" value="1"/>
</dbReference>
<accession>A0A2G8K8T5</accession>
<comment type="subcellular location">
    <subcellularLocation>
        <location evidence="1">Nucleus</location>
    </subcellularLocation>
</comment>
<evidence type="ECO:0000256" key="3">
    <source>
        <dbReference type="ARBA" id="ARBA00022664"/>
    </source>
</evidence>
<sequence>MYNGVGLTTARGSGTNGFVQRNFALVRNAHQKMEYKSEEEIKKTEAALSRPPNQEILAHERKRQVEIKCFEMQEHLEEQGHTEEEITRKVSAFRKMLMDKEGVTDTDDDSTTKSKVSETHQLAAAKEKQNQKLREAFGISDTYVDGSSFDPDRKAKEAEAKAMQQKSIGIVSKSHSLQAVGKHLHRYPYSR</sequence>
<dbReference type="GO" id="GO:0005681">
    <property type="term" value="C:spliceosomal complex"/>
    <property type="evidence" value="ECO:0007669"/>
    <property type="project" value="UniProtKB-KW"/>
</dbReference>
<dbReference type="EMBL" id="MRZV01000777">
    <property type="protein sequence ID" value="PIK44428.1"/>
    <property type="molecule type" value="Genomic_DNA"/>
</dbReference>
<proteinExistence type="inferred from homology"/>
<dbReference type="PANTHER" id="PTHR36562">
    <property type="entry name" value="SERINE/ARGININE REPETITIVE MATRIX 2"/>
    <property type="match status" value="1"/>
</dbReference>
<comment type="caution">
    <text evidence="9">The sequence shown here is derived from an EMBL/GenBank/DDBJ whole genome shotgun (WGS) entry which is preliminary data.</text>
</comment>
<comment type="similarity">
    <text evidence="2">Belongs to the CWC21 family.</text>
</comment>
<keyword evidence="3" id="KW-0507">mRNA processing</keyword>
<protein>
    <submittedName>
        <fullName evidence="9">Putative serine/arginine repetitive matrix protein 2 isoform X3</fullName>
    </submittedName>
</protein>
<dbReference type="Proteomes" id="UP000230750">
    <property type="component" value="Unassembled WGS sequence"/>
</dbReference>
<gene>
    <name evidence="9" type="ORF">BSL78_18705</name>
</gene>
<name>A0A2G8K8T5_STIJA</name>
<keyword evidence="6" id="KW-0539">Nucleus</keyword>
<dbReference type="CDD" id="cd21376">
    <property type="entry name" value="cwf21_SRRM3"/>
    <property type="match status" value="1"/>
</dbReference>